<proteinExistence type="predicted"/>
<dbReference type="CDD" id="cd12087">
    <property type="entry name" value="TM_EGFR-like"/>
    <property type="match status" value="1"/>
</dbReference>
<feature type="compositionally biased region" description="Polar residues" evidence="1">
    <location>
        <begin position="353"/>
        <end position="368"/>
    </location>
</feature>
<evidence type="ECO:0000313" key="4">
    <source>
        <dbReference type="Proteomes" id="UP001642405"/>
    </source>
</evidence>
<name>A0ABP0BW35_9PEZI</name>
<keyword evidence="4" id="KW-1185">Reference proteome</keyword>
<feature type="region of interest" description="Disordered" evidence="1">
    <location>
        <begin position="234"/>
        <end position="253"/>
    </location>
</feature>
<accession>A0ABP0BW35</accession>
<evidence type="ECO:0008006" key="5">
    <source>
        <dbReference type="Google" id="ProtNLM"/>
    </source>
</evidence>
<sequence length="444" mass="48026">MAMNGSETDVGWYLYNVRYAVDVCLFSSPGKSASNSSTSSPCILSGNCLPLKENLETGDMKPDNETEYQYCTASSGAFGGTQLNNCVECLQTNTPQSYLSNCDLLGLNGTLFSTVAMTIVTPSWNQTQYGAATSVTSLNTGTIVGIAVGGGLLVLGAIVLFYIYWRKQKRAKNNPFSDYQRDNDQYRQVKSISSSFSGSTVPFYTTDYKSPPADQRNFELYDKIKTQHVVIPEGRRRDAPTPGTGALWGRDTPMPTRQQLLSPQMAGTPMSQSITSELVGQPLDGMPTHPAFIPRAFTRGSRNPMGMPDVKPATKSNKPDTYAIQRYLDTLNDTSNIDVKSLLSAPLPKPSSEQTRTTVVSVSSNPFATPQGTPLNIPPPPPGPPPASKFGPGSQNNGPKLTPSLVAPSLSRIRSPKMYIPPPLDITKAKPKAHRLNSDSDEPK</sequence>
<evidence type="ECO:0000256" key="1">
    <source>
        <dbReference type="SAM" id="MobiDB-lite"/>
    </source>
</evidence>
<feature type="region of interest" description="Disordered" evidence="1">
    <location>
        <begin position="297"/>
        <end position="318"/>
    </location>
</feature>
<protein>
    <recommendedName>
        <fullName evidence="5">Lpxtg-domain-containing protein</fullName>
    </recommendedName>
</protein>
<keyword evidence="2" id="KW-0812">Transmembrane</keyword>
<comment type="caution">
    <text evidence="3">The sequence shown here is derived from an EMBL/GenBank/DDBJ whole genome shotgun (WGS) entry which is preliminary data.</text>
</comment>
<evidence type="ECO:0000256" key="2">
    <source>
        <dbReference type="SAM" id="Phobius"/>
    </source>
</evidence>
<dbReference type="Proteomes" id="UP001642405">
    <property type="component" value="Unassembled WGS sequence"/>
</dbReference>
<feature type="transmembrane region" description="Helical" evidence="2">
    <location>
        <begin position="143"/>
        <end position="165"/>
    </location>
</feature>
<reference evidence="3 4" key="1">
    <citation type="submission" date="2024-01" db="EMBL/GenBank/DDBJ databases">
        <authorList>
            <person name="Allen C."/>
            <person name="Tagirdzhanova G."/>
        </authorList>
    </citation>
    <scope>NUCLEOTIDE SEQUENCE [LARGE SCALE GENOMIC DNA]</scope>
</reference>
<evidence type="ECO:0000313" key="3">
    <source>
        <dbReference type="EMBL" id="CAK7223977.1"/>
    </source>
</evidence>
<feature type="compositionally biased region" description="Pro residues" evidence="1">
    <location>
        <begin position="376"/>
        <end position="387"/>
    </location>
</feature>
<gene>
    <name evidence="3" type="ORF">SCUCBS95973_005362</name>
</gene>
<dbReference type="EMBL" id="CAWUHB010000029">
    <property type="protein sequence ID" value="CAK7223977.1"/>
    <property type="molecule type" value="Genomic_DNA"/>
</dbReference>
<feature type="region of interest" description="Disordered" evidence="1">
    <location>
        <begin position="343"/>
        <end position="444"/>
    </location>
</feature>
<organism evidence="3 4">
    <name type="scientific">Sporothrix curviconia</name>
    <dbReference type="NCBI Taxonomy" id="1260050"/>
    <lineage>
        <taxon>Eukaryota</taxon>
        <taxon>Fungi</taxon>
        <taxon>Dikarya</taxon>
        <taxon>Ascomycota</taxon>
        <taxon>Pezizomycotina</taxon>
        <taxon>Sordariomycetes</taxon>
        <taxon>Sordariomycetidae</taxon>
        <taxon>Ophiostomatales</taxon>
        <taxon>Ophiostomataceae</taxon>
        <taxon>Sporothrix</taxon>
    </lineage>
</organism>
<feature type="compositionally biased region" description="Low complexity" evidence="1">
    <location>
        <begin position="343"/>
        <end position="352"/>
    </location>
</feature>
<keyword evidence="2" id="KW-1133">Transmembrane helix</keyword>
<keyword evidence="2" id="KW-0472">Membrane</keyword>